<dbReference type="Gene3D" id="1.10.287.110">
    <property type="entry name" value="DnaJ domain"/>
    <property type="match status" value="1"/>
</dbReference>
<name>A0A8T2T2I7_CERRI</name>
<dbReference type="PROSITE" id="PS50076">
    <property type="entry name" value="DNAJ_2"/>
    <property type="match status" value="1"/>
</dbReference>
<dbReference type="EMBL" id="CM035420">
    <property type="protein sequence ID" value="KAH7404324.1"/>
    <property type="molecule type" value="Genomic_DNA"/>
</dbReference>
<dbReference type="InterPro" id="IPR011990">
    <property type="entry name" value="TPR-like_helical_dom_sf"/>
</dbReference>
<dbReference type="InterPro" id="IPR001623">
    <property type="entry name" value="DnaJ_domain"/>
</dbReference>
<organism evidence="2 3">
    <name type="scientific">Ceratopteris richardii</name>
    <name type="common">Triangle waterfern</name>
    <dbReference type="NCBI Taxonomy" id="49495"/>
    <lineage>
        <taxon>Eukaryota</taxon>
        <taxon>Viridiplantae</taxon>
        <taxon>Streptophyta</taxon>
        <taxon>Embryophyta</taxon>
        <taxon>Tracheophyta</taxon>
        <taxon>Polypodiopsida</taxon>
        <taxon>Polypodiidae</taxon>
        <taxon>Polypodiales</taxon>
        <taxon>Pteridineae</taxon>
        <taxon>Pteridaceae</taxon>
        <taxon>Parkerioideae</taxon>
        <taxon>Ceratopteris</taxon>
    </lineage>
</organism>
<evidence type="ECO:0000259" key="1">
    <source>
        <dbReference type="PROSITE" id="PS50076"/>
    </source>
</evidence>
<reference evidence="2" key="1">
    <citation type="submission" date="2021-08" db="EMBL/GenBank/DDBJ databases">
        <title>WGS assembly of Ceratopteris richardii.</title>
        <authorList>
            <person name="Marchant D.B."/>
            <person name="Chen G."/>
            <person name="Jenkins J."/>
            <person name="Shu S."/>
            <person name="Leebens-Mack J."/>
            <person name="Grimwood J."/>
            <person name="Schmutz J."/>
            <person name="Soltis P."/>
            <person name="Soltis D."/>
            <person name="Chen Z.-H."/>
        </authorList>
    </citation>
    <scope>NUCLEOTIDE SEQUENCE</scope>
    <source>
        <strain evidence="2">Whitten #5841</strain>
        <tissue evidence="2">Leaf</tissue>
    </source>
</reference>
<dbReference type="CDD" id="cd06257">
    <property type="entry name" value="DnaJ"/>
    <property type="match status" value="1"/>
</dbReference>
<dbReference type="Gene3D" id="1.25.40.10">
    <property type="entry name" value="Tetratricopeptide repeat domain"/>
    <property type="match status" value="1"/>
</dbReference>
<sequence length="483" mass="54561">MTALNILQKHICLSSRQLVEQHLGHAKELLMSKDPADIYSALNCLDSALKLSPHSERAIELKARALLCLRRFKDVANLLREFIPSLKMEPVGLKTALDTEKIMLLESHSDPSKVEKAMNVHCFSLFRSKARLLVALTKRGEREQWKYVILGQACCHLGMMQDAMVLLSNGRRVASAAIREESNNMPEDNFIEGTMLGADSDTVNHLLQSIKYLLRRRAAALAALEAGLYLEAARHFSKIIDGRRGTPQAFVAECCLYRAISYHAANRIVDAIADCNRSLALNPTCVESIDLRATLYETIGCFDDCLQDLDRLKSIYASGFQNQKSLWVHKPTTDTDLQGAIDFINNRLSSVRERWSTYDTIDHYRVLGISRGCTRAEVERAFLILSLKHRPDKTTHFIDRCDFVDDRQIDDVKGHARLMGLKLNRLIERAYTRVLTSMEEEMRTGAAYANLGSLTVDTVSFLRPSYRHPKELQQGIMDGNISC</sequence>
<dbReference type="AlphaFoldDB" id="A0A8T2T2I7"/>
<dbReference type="InterPro" id="IPR036869">
    <property type="entry name" value="J_dom_sf"/>
</dbReference>
<dbReference type="InterPro" id="IPR019734">
    <property type="entry name" value="TPR_rpt"/>
</dbReference>
<dbReference type="SUPFAM" id="SSF46565">
    <property type="entry name" value="Chaperone J-domain"/>
    <property type="match status" value="1"/>
</dbReference>
<dbReference type="Proteomes" id="UP000825935">
    <property type="component" value="Chromosome 15"/>
</dbReference>
<protein>
    <recommendedName>
        <fullName evidence="1">J domain-containing protein</fullName>
    </recommendedName>
</protein>
<dbReference type="SUPFAM" id="SSF48452">
    <property type="entry name" value="TPR-like"/>
    <property type="match status" value="1"/>
</dbReference>
<comment type="caution">
    <text evidence="2">The sequence shown here is derived from an EMBL/GenBank/DDBJ whole genome shotgun (WGS) entry which is preliminary data.</text>
</comment>
<dbReference type="OMA" id="SFQGVFC"/>
<dbReference type="PANTHER" id="PTHR46816">
    <property type="entry name" value="OS01G0273500 PROTEIN"/>
    <property type="match status" value="1"/>
</dbReference>
<dbReference type="SMART" id="SM00028">
    <property type="entry name" value="TPR"/>
    <property type="match status" value="1"/>
</dbReference>
<accession>A0A8T2T2I7</accession>
<keyword evidence="3" id="KW-1185">Reference proteome</keyword>
<proteinExistence type="predicted"/>
<evidence type="ECO:0000313" key="2">
    <source>
        <dbReference type="EMBL" id="KAH7404324.1"/>
    </source>
</evidence>
<dbReference type="OrthoDB" id="1903421at2759"/>
<feature type="domain" description="J" evidence="1">
    <location>
        <begin position="362"/>
        <end position="452"/>
    </location>
</feature>
<dbReference type="PANTHER" id="PTHR46816:SF2">
    <property type="entry name" value="J DOMAIN-CONTAINING PROTEIN"/>
    <property type="match status" value="1"/>
</dbReference>
<evidence type="ECO:0000313" key="3">
    <source>
        <dbReference type="Proteomes" id="UP000825935"/>
    </source>
</evidence>
<gene>
    <name evidence="2" type="ORF">KP509_15G020900</name>
</gene>